<proteinExistence type="inferred from homology"/>
<keyword evidence="3 6" id="KW-0067">ATP-binding</keyword>
<dbReference type="GO" id="GO:0005524">
    <property type="term" value="F:ATP binding"/>
    <property type="evidence" value="ECO:0007669"/>
    <property type="project" value="UniProtKB-KW"/>
</dbReference>
<dbReference type="InterPro" id="IPR018181">
    <property type="entry name" value="Heat_shock_70_CS"/>
</dbReference>
<keyword evidence="5" id="KW-0143">Chaperone</keyword>
<comment type="similarity">
    <text evidence="1 6">Belongs to the heat shock protein 70 family.</text>
</comment>
<evidence type="ECO:0000256" key="4">
    <source>
        <dbReference type="ARBA" id="ARBA00023016"/>
    </source>
</evidence>
<protein>
    <submittedName>
        <fullName evidence="8">Hsp70 family protein</fullName>
    </submittedName>
</protein>
<evidence type="ECO:0000256" key="3">
    <source>
        <dbReference type="ARBA" id="ARBA00022840"/>
    </source>
</evidence>
<keyword evidence="4" id="KW-0346">Stress response</keyword>
<dbReference type="Pfam" id="PF00012">
    <property type="entry name" value="HSP70"/>
    <property type="match status" value="1"/>
</dbReference>
<name>A0A6N3KAP1_9ACTN</name>
<dbReference type="Proteomes" id="UP000253958">
    <property type="component" value="Chromosome"/>
</dbReference>
<dbReference type="SUPFAM" id="SSF53067">
    <property type="entry name" value="Actin-like ATPase domain"/>
    <property type="match status" value="2"/>
</dbReference>
<dbReference type="InterPro" id="IPR043129">
    <property type="entry name" value="ATPase_NBD"/>
</dbReference>
<reference evidence="8 9" key="2">
    <citation type="submission" date="2018-08" db="EMBL/GenBank/DDBJ databases">
        <title>Streptomyces kandeliansis sp. nov., an endophytic bacterium isolated from mangrove plant.</title>
        <authorList>
            <person name="Wang R."/>
        </authorList>
    </citation>
    <scope>NUCLEOTIDE SEQUENCE [LARGE SCALE GENOMIC DNA]</scope>
    <source>
        <strain evidence="9">H14(2018)</strain>
    </source>
</reference>
<evidence type="ECO:0000256" key="2">
    <source>
        <dbReference type="ARBA" id="ARBA00022741"/>
    </source>
</evidence>
<sequence length="653" mass="71647">MCGRWRTSRPRSRSLRPIKLRRNCLSSGCGVSSPHKRSNRSAWRAPKPASTRACTSPSSAAPTWVPRSAYSARAIGGGHLARTSACTRRSSRLHRRNLVAQTTGRAVGVDFGTSTSLVAERMGVRPAEILALGSSTKWVPSLAGYRGEELLVGEDADDLLSHHVIRSIKRAITENLDVVMVASHGGPREVPADDVIVAVLSEIGRRAAAEGRPLKAEKELRLGCPAMWDGGQRQRLLDLAARAGLPVDSSILVDEPIAAGVAWVTHRFLFYGERPEGRLLVFDMGGGTLDIAVLQVEGGERPEISVLSALGVARAGDALDQAIADELAADLGQQGVDIADLSQPDEARGHLLREARVAKMRLSLAHTHPISLPHSLGKLPGLSYSREQLEEAFRPQMDEAEQLVWAALRAALLTERGSSRTPEELRRLGPADLAGSVKYVLLAGGMSQIPYVERRIGALFPRAQVFDHAGVAAEEAIVAGLADTGGYERLNLHRPGFDFILEWQEGSRRKQHTIYSAYTPFYERWKVLNGQSHLGYEWRGDRFPGPRDGAAVLRARSTSGELLGLEYNNEPKDGINLRLGRKLMLKLYCDGRILIREGDGRTFLLRVDRWPVIRGRDYAQLVLKSAEDEAPPPSTAWYLEKEWAPPAQRAPRR</sequence>
<dbReference type="PROSITE" id="PS01036">
    <property type="entry name" value="HSP70_3"/>
    <property type="match status" value="1"/>
</dbReference>
<gene>
    <name evidence="8" type="ORF">DVH21_28605</name>
</gene>
<dbReference type="Gene3D" id="3.30.420.40">
    <property type="match status" value="2"/>
</dbReference>
<evidence type="ECO:0000313" key="9">
    <source>
        <dbReference type="Proteomes" id="UP000253958"/>
    </source>
</evidence>
<evidence type="ECO:0000256" key="7">
    <source>
        <dbReference type="SAM" id="MobiDB-lite"/>
    </source>
</evidence>
<dbReference type="GO" id="GO:0140662">
    <property type="term" value="F:ATP-dependent protein folding chaperone"/>
    <property type="evidence" value="ECO:0007669"/>
    <property type="project" value="InterPro"/>
</dbReference>
<dbReference type="PRINTS" id="PR00301">
    <property type="entry name" value="HEATSHOCK70"/>
</dbReference>
<evidence type="ECO:0000256" key="5">
    <source>
        <dbReference type="ARBA" id="ARBA00023186"/>
    </source>
</evidence>
<reference evidence="8 9" key="1">
    <citation type="submission" date="2018-07" db="EMBL/GenBank/DDBJ databases">
        <authorList>
            <person name="Ye Y."/>
        </authorList>
    </citation>
    <scope>NUCLEOTIDE SEQUENCE [LARGE SCALE GENOMIC DNA]</scope>
    <source>
        <strain evidence="9">H14(2018)</strain>
    </source>
</reference>
<organism evidence="8 9">
    <name type="scientific">Micromonospora aurantiaca</name>
    <name type="common">nom. illeg.</name>
    <dbReference type="NCBI Taxonomy" id="47850"/>
    <lineage>
        <taxon>Bacteria</taxon>
        <taxon>Bacillati</taxon>
        <taxon>Actinomycetota</taxon>
        <taxon>Actinomycetes</taxon>
        <taxon>Micromonosporales</taxon>
        <taxon>Micromonosporaceae</taxon>
        <taxon>Micromonospora</taxon>
    </lineage>
</organism>
<keyword evidence="2 6" id="KW-0547">Nucleotide-binding</keyword>
<evidence type="ECO:0000256" key="1">
    <source>
        <dbReference type="ARBA" id="ARBA00007381"/>
    </source>
</evidence>
<dbReference type="PANTHER" id="PTHR19375">
    <property type="entry name" value="HEAT SHOCK PROTEIN 70KDA"/>
    <property type="match status" value="1"/>
</dbReference>
<dbReference type="EMBL" id="CP031263">
    <property type="protein sequence ID" value="AXH93564.1"/>
    <property type="molecule type" value="Genomic_DNA"/>
</dbReference>
<dbReference type="AlphaFoldDB" id="A0A6N3KAP1"/>
<feature type="region of interest" description="Disordered" evidence="7">
    <location>
        <begin position="29"/>
        <end position="59"/>
    </location>
</feature>
<evidence type="ECO:0000256" key="6">
    <source>
        <dbReference type="RuleBase" id="RU003322"/>
    </source>
</evidence>
<dbReference type="Gene3D" id="3.90.640.10">
    <property type="entry name" value="Actin, Chain A, domain 4"/>
    <property type="match status" value="1"/>
</dbReference>
<dbReference type="InterPro" id="IPR013126">
    <property type="entry name" value="Hsp_70_fam"/>
</dbReference>
<evidence type="ECO:0000313" key="8">
    <source>
        <dbReference type="EMBL" id="AXH93564.1"/>
    </source>
</evidence>
<accession>A0A6N3KAP1</accession>